<feature type="domain" description="TonB-dependent receptor plug" evidence="2">
    <location>
        <begin position="42"/>
        <end position="132"/>
    </location>
</feature>
<reference evidence="3" key="1">
    <citation type="submission" date="2021-06" db="EMBL/GenBank/DDBJ databases">
        <authorList>
            <person name="Huq M.A."/>
        </authorList>
    </citation>
    <scope>NUCLEOTIDE SEQUENCE</scope>
    <source>
        <strain evidence="3">MAH-26</strain>
    </source>
</reference>
<feature type="signal peptide" evidence="1">
    <location>
        <begin position="1"/>
        <end position="24"/>
    </location>
</feature>
<evidence type="ECO:0000313" key="3">
    <source>
        <dbReference type="EMBL" id="MBV4358758.1"/>
    </source>
</evidence>
<evidence type="ECO:0000313" key="4">
    <source>
        <dbReference type="Proteomes" id="UP000812270"/>
    </source>
</evidence>
<dbReference type="Pfam" id="PF07715">
    <property type="entry name" value="Plug"/>
    <property type="match status" value="1"/>
</dbReference>
<dbReference type="InterPro" id="IPR023996">
    <property type="entry name" value="TonB-dep_OMP_SusC/RagA"/>
</dbReference>
<dbReference type="NCBIfam" id="TIGR04056">
    <property type="entry name" value="OMP_RagA_SusC"/>
    <property type="match status" value="1"/>
</dbReference>
<keyword evidence="4" id="KW-1185">Reference proteome</keyword>
<organism evidence="3 4">
    <name type="scientific">Pinibacter aurantiacus</name>
    <dbReference type="NCBI Taxonomy" id="2851599"/>
    <lineage>
        <taxon>Bacteria</taxon>
        <taxon>Pseudomonadati</taxon>
        <taxon>Bacteroidota</taxon>
        <taxon>Chitinophagia</taxon>
        <taxon>Chitinophagales</taxon>
        <taxon>Chitinophagaceae</taxon>
        <taxon>Pinibacter</taxon>
    </lineage>
</organism>
<accession>A0A9E2W5K6</accession>
<keyword evidence="1" id="KW-0732">Signal</keyword>
<protein>
    <submittedName>
        <fullName evidence="3">SusC/RagA family TonB-linked outer membrane protein</fullName>
    </submittedName>
</protein>
<comment type="caution">
    <text evidence="3">The sequence shown here is derived from an EMBL/GenBank/DDBJ whole genome shotgun (WGS) entry which is preliminary data.</text>
</comment>
<dbReference type="InterPro" id="IPR012910">
    <property type="entry name" value="Plug_dom"/>
</dbReference>
<sequence>MKKNYKIKTLLFALSILGTIRLKAQENSIIVNSDTVVNVAFGSVNKADLLGGVSTVNVTNLLKKSYGTYSLDNLQCLVSGYAGTIWGQAPLILVDGIPRSAADIRLVEVESITVLKGASNVVLYGSSAAKGVVLITTKRGSNSPLHIDVRVNTGAYVPKRYPGYLHAADYMTLYNEASRNDGIAEKYSQDLIQQTAQGTNPYKYPDVNYFSSDYLRKAYSKSDITTEISGGNDRARYYTNVGFSYNNDILNYGSTKKNNSMLFNIRSNVDMNLTKWLSASTDAVAIVSDNYAGRGDFWGTSATFRPNWFSPLVPISMFDPNNKSLQTIVDNSNNVIDGKYLLGGTSTDQTNAFADMLAAGYVKTKNRRFMFNVNANADLGSLLTGLSFKTGLSMDYSSIYSEGYQVAYAVYQPTWATVNNSDMITALKQYNNDGSSTNEFIGQTGYNQTMSFKGQFDYKRSFKQVHNVSASLLGWGYMTQVSSDAGHSGSKYQPVRNSNLGLQAGYNFAHRYYIDFSGALTHSAKLAPGHRDGISPTATIGWRISDEKFFKNNVSFVDELKINASYASVKQDIDITNNTTDYYLYQGYFNNKGGWYQWRDGVAGGWTTGSVQGENLDLSFIKRNEFRVGLDASLFNHFIILNSNYFIQHTDGLLTQGASTIFPSYFSNWDFSFLPYLNYNNDKRSGIDYSINIQKKVGAFQLSAGFCGMNFTSKAVRRDEVYQDAYQRRAGQPLDAYWGYVSEGFFQNQADIDNHANQTFGSVKPGDIKYKDINNDGVIDTKDQVNLGHNGWAVSPFTYGVNVTVNWKGFTLFAMGSGQSGAIGFKNSSYYWVSGSAKYSDVVLGRWTEDTKDKATYPRLTTTSSSNNFQNSTFWSYKNNRFNLARVQLTYDFNERLFKKSFVHGLSVYANGDNLLVVSKERKMMETNIGSAPQYRFYNIGLKASF</sequence>
<dbReference type="Proteomes" id="UP000812270">
    <property type="component" value="Unassembled WGS sequence"/>
</dbReference>
<proteinExistence type="predicted"/>
<dbReference type="AlphaFoldDB" id="A0A9E2W5K6"/>
<gene>
    <name evidence="3" type="ORF">KTO63_16455</name>
</gene>
<dbReference type="EMBL" id="JAHSPG010000013">
    <property type="protein sequence ID" value="MBV4358758.1"/>
    <property type="molecule type" value="Genomic_DNA"/>
</dbReference>
<feature type="chain" id="PRO_5039702265" evidence="1">
    <location>
        <begin position="25"/>
        <end position="946"/>
    </location>
</feature>
<evidence type="ECO:0000259" key="2">
    <source>
        <dbReference type="Pfam" id="PF07715"/>
    </source>
</evidence>
<dbReference type="RefSeq" id="WP_217792480.1">
    <property type="nucleotide sequence ID" value="NZ_JAHSPG010000013.1"/>
</dbReference>
<evidence type="ECO:0000256" key="1">
    <source>
        <dbReference type="SAM" id="SignalP"/>
    </source>
</evidence>
<name>A0A9E2W5K6_9BACT</name>